<keyword evidence="4" id="KW-1185">Reference proteome</keyword>
<dbReference type="PANTHER" id="PTHR34980:SF2">
    <property type="entry name" value="INNER MEMBRANE PROTEIN YHAH-RELATED"/>
    <property type="match status" value="1"/>
</dbReference>
<protein>
    <submittedName>
        <fullName evidence="3">Integral membrane protein</fullName>
    </submittedName>
</protein>
<dbReference type="PANTHER" id="PTHR34980">
    <property type="entry name" value="INNER MEMBRANE PROTEIN-RELATED-RELATED"/>
    <property type="match status" value="1"/>
</dbReference>
<evidence type="ECO:0000256" key="2">
    <source>
        <dbReference type="SAM" id="Phobius"/>
    </source>
</evidence>
<dbReference type="InterPro" id="IPR008523">
    <property type="entry name" value="DUF805"/>
</dbReference>
<feature type="region of interest" description="Disordered" evidence="1">
    <location>
        <begin position="161"/>
        <end position="180"/>
    </location>
</feature>
<gene>
    <name evidence="3" type="ORF">NMS_2630</name>
</gene>
<proteinExistence type="predicted"/>
<accession>W8VS35</accession>
<organism evidence="3 4">
    <name type="scientific">Nonlabens marinus S1-08</name>
    <dbReference type="NCBI Taxonomy" id="1454201"/>
    <lineage>
        <taxon>Bacteria</taxon>
        <taxon>Pseudomonadati</taxon>
        <taxon>Bacteroidota</taxon>
        <taxon>Flavobacteriia</taxon>
        <taxon>Flavobacteriales</taxon>
        <taxon>Flavobacteriaceae</taxon>
        <taxon>Nonlabens</taxon>
    </lineage>
</organism>
<evidence type="ECO:0000313" key="4">
    <source>
        <dbReference type="Proteomes" id="UP000031760"/>
    </source>
</evidence>
<reference evidence="3 4" key="1">
    <citation type="journal article" date="2014" name="Proc. Natl. Acad. Sci. U.S.A.">
        <title>Functional characterization of flavobacteria rhodopsins reveals a unique class of light-driven chloride pump in bacteria.</title>
        <authorList>
            <person name="Yoshizawa S."/>
            <person name="Kumagai Y."/>
            <person name="Kim H."/>
            <person name="Ogura Y."/>
            <person name="Hayashi T."/>
            <person name="Iwasaki W."/>
            <person name="DeLong E.F."/>
            <person name="Kogure K."/>
        </authorList>
    </citation>
    <scope>NUCLEOTIDE SEQUENCE [LARGE SCALE GENOMIC DNA]</scope>
    <source>
        <strain evidence="3 4">S1-08</strain>
    </source>
</reference>
<name>W8VS35_9FLAO</name>
<dbReference type="KEGG" id="nmf:NMS_2630"/>
<dbReference type="STRING" id="1454201.NMS_2630"/>
<dbReference type="HOGENOM" id="CLU_093674_4_0_10"/>
<keyword evidence="2" id="KW-0472">Membrane</keyword>
<evidence type="ECO:0000256" key="1">
    <source>
        <dbReference type="SAM" id="MobiDB-lite"/>
    </source>
</evidence>
<evidence type="ECO:0000313" key="3">
    <source>
        <dbReference type="EMBL" id="BAO56639.1"/>
    </source>
</evidence>
<keyword evidence="2" id="KW-1133">Transmembrane helix</keyword>
<dbReference type="EMBL" id="AP014548">
    <property type="protein sequence ID" value="BAO56639.1"/>
    <property type="molecule type" value="Genomic_DNA"/>
</dbReference>
<dbReference type="Proteomes" id="UP000031760">
    <property type="component" value="Chromosome"/>
</dbReference>
<keyword evidence="2" id="KW-0812">Transmembrane</keyword>
<feature type="transmembrane region" description="Helical" evidence="2">
    <location>
        <begin position="98"/>
        <end position="120"/>
    </location>
</feature>
<dbReference type="Pfam" id="PF05656">
    <property type="entry name" value="DUF805"/>
    <property type="match status" value="1"/>
</dbReference>
<dbReference type="GO" id="GO:0005886">
    <property type="term" value="C:plasma membrane"/>
    <property type="evidence" value="ECO:0007669"/>
    <property type="project" value="TreeGrafter"/>
</dbReference>
<dbReference type="AlphaFoldDB" id="W8VS35"/>
<feature type="transmembrane region" description="Helical" evidence="2">
    <location>
        <begin position="132"/>
        <end position="152"/>
    </location>
</feature>
<sequence>MFFARFRESVIPIKHLKTKNVMQEPVGNRNKPIDYPQDNTVKADGMMDYVKTCFNKYADFSGRARRSEYWYFQLFNVLAVMVIYVPIIAFGVADSNLVFGPAILLVLYLLATIIPSLAVAVRRLHDTGRSGWFYLINFIPLVGGIIMIIFFVEDSKPGTNQWGPNPKGIGNEDFDEDAFR</sequence>
<feature type="transmembrane region" description="Helical" evidence="2">
    <location>
        <begin position="69"/>
        <end position="92"/>
    </location>
</feature>
<dbReference type="RefSeq" id="WP_231862397.1">
    <property type="nucleotide sequence ID" value="NZ_AP014548.1"/>
</dbReference>